<dbReference type="EMBL" id="CBTK010000002">
    <property type="protein sequence ID" value="CDH43051.1"/>
    <property type="molecule type" value="Genomic_DNA"/>
</dbReference>
<evidence type="ECO:0000259" key="1">
    <source>
        <dbReference type="Pfam" id="PF13480"/>
    </source>
</evidence>
<name>A0A7U7G7S0_9GAMM</name>
<dbReference type="AlphaFoldDB" id="A0A7U7G7S0"/>
<dbReference type="Gene3D" id="3.40.630.30">
    <property type="match status" value="1"/>
</dbReference>
<dbReference type="RefSeq" id="WP_081756012.1">
    <property type="nucleotide sequence ID" value="NZ_CBTK010000002.1"/>
</dbReference>
<organism evidence="2 3">
    <name type="scientific">Candidatus Contendobacter odensis Run_B_J11</name>
    <dbReference type="NCBI Taxonomy" id="1400861"/>
    <lineage>
        <taxon>Bacteria</taxon>
        <taxon>Pseudomonadati</taxon>
        <taxon>Pseudomonadota</taxon>
        <taxon>Gammaproteobacteria</taxon>
        <taxon>Candidatus Competibacteraceae</taxon>
        <taxon>Candidatus Contendibacter</taxon>
    </lineage>
</organism>
<dbReference type="Pfam" id="PF13480">
    <property type="entry name" value="Acetyltransf_6"/>
    <property type="match status" value="1"/>
</dbReference>
<dbReference type="InterPro" id="IPR016181">
    <property type="entry name" value="Acyl_CoA_acyltransferase"/>
</dbReference>
<protein>
    <recommendedName>
        <fullName evidence="1">BioF2-like acetyltransferase domain-containing protein</fullName>
    </recommendedName>
</protein>
<dbReference type="OrthoDB" id="4349922at2"/>
<reference evidence="2 3" key="1">
    <citation type="journal article" date="2014" name="ISME J.">
        <title>Candidatus Competibacter-lineage genomes retrieved from metagenomes reveal functional metabolic diversity.</title>
        <authorList>
            <person name="McIlroy S.J."/>
            <person name="Albertsen M."/>
            <person name="Andresen E.K."/>
            <person name="Saunders A.M."/>
            <person name="Kristiansen R."/>
            <person name="Stokholm-Bjerregaard M."/>
            <person name="Nielsen K.L."/>
            <person name="Nielsen P.H."/>
        </authorList>
    </citation>
    <scope>NUCLEOTIDE SEQUENCE [LARGE SCALE GENOMIC DNA]</scope>
    <source>
        <strain evidence="2 3">Run_B_J11</strain>
    </source>
</reference>
<evidence type="ECO:0000313" key="2">
    <source>
        <dbReference type="EMBL" id="CDH43051.1"/>
    </source>
</evidence>
<accession>A0A7U7G7S0</accession>
<evidence type="ECO:0000313" key="3">
    <source>
        <dbReference type="Proteomes" id="UP000019184"/>
    </source>
</evidence>
<gene>
    <name evidence="2" type="ORF">BN874_100004</name>
</gene>
<dbReference type="InterPro" id="IPR038740">
    <property type="entry name" value="BioF2-like_GNAT_dom"/>
</dbReference>
<sequence>MSCAVANPPVEVRVIESFDDLPDEIAQVLVDCKFTDLHHTLDWFRLLAATALEPGGLLRIYWVAPSGQPLLCVPCLFTSASPPQRLAALSNFYTPLFGPVGNHGVTPDNVHRWVQHVTSERPRWDIIDLQPLDPTTAFFRLLLEEFRRAGWWVDSYFCFGNWYLEVAARTFADYWVGLSSRMRNTISRAQRRLERMPGFQLAIVTAPGPDLDAAINAYQTVYACSWKQPEPFPHFIPALCRLAAERGWLRLGVIHLDQQPVAAQLWLCDGQTASIVKLAHDQSLVKLGAGSVLTAALMQYVMDIDRIRIVDYLIGDDAYKREWMSHRRERCGFIAFNPRTIRGVAGAIHHFGGKIWRGLAPLHRPDAPVAHPSTRPSDPPVA</sequence>
<comment type="caution">
    <text evidence="2">The sequence shown here is derived from an EMBL/GenBank/DDBJ whole genome shotgun (WGS) entry which is preliminary data.</text>
</comment>
<keyword evidence="3" id="KW-1185">Reference proteome</keyword>
<feature type="domain" description="BioF2-like acetyltransferase" evidence="1">
    <location>
        <begin position="180"/>
        <end position="321"/>
    </location>
</feature>
<dbReference type="Proteomes" id="UP000019184">
    <property type="component" value="Unassembled WGS sequence"/>
</dbReference>
<dbReference type="SUPFAM" id="SSF55729">
    <property type="entry name" value="Acyl-CoA N-acyltransferases (Nat)"/>
    <property type="match status" value="1"/>
</dbReference>
<proteinExistence type="predicted"/>